<organism evidence="1 2">
    <name type="scientific">Heterodera trifolii</name>
    <dbReference type="NCBI Taxonomy" id="157864"/>
    <lineage>
        <taxon>Eukaryota</taxon>
        <taxon>Metazoa</taxon>
        <taxon>Ecdysozoa</taxon>
        <taxon>Nematoda</taxon>
        <taxon>Chromadorea</taxon>
        <taxon>Rhabditida</taxon>
        <taxon>Tylenchina</taxon>
        <taxon>Tylenchomorpha</taxon>
        <taxon>Tylenchoidea</taxon>
        <taxon>Heteroderidae</taxon>
        <taxon>Heteroderinae</taxon>
        <taxon>Heterodera</taxon>
    </lineage>
</organism>
<protein>
    <submittedName>
        <fullName evidence="1">Uncharacterized protein</fullName>
    </submittedName>
</protein>
<dbReference type="EMBL" id="JBICBT010000424">
    <property type="protein sequence ID" value="KAL3114151.1"/>
    <property type="molecule type" value="Genomic_DNA"/>
</dbReference>
<evidence type="ECO:0000313" key="2">
    <source>
        <dbReference type="Proteomes" id="UP001620626"/>
    </source>
</evidence>
<proteinExistence type="predicted"/>
<dbReference type="Proteomes" id="UP001620626">
    <property type="component" value="Unassembled WGS sequence"/>
</dbReference>
<reference evidence="1 2" key="1">
    <citation type="submission" date="2024-10" db="EMBL/GenBank/DDBJ databases">
        <authorList>
            <person name="Kim D."/>
        </authorList>
    </citation>
    <scope>NUCLEOTIDE SEQUENCE [LARGE SCALE GENOMIC DNA]</scope>
    <source>
        <strain evidence="1">BH-2024</strain>
    </source>
</reference>
<sequence>MNERQRGTNLAEHWLTKTAWPAVWCQELIGRERKLFSLNFGRLRVERFGKGEEVTDKVCGAWRTFRPERKVNCRTQRANWCECAGQKEPIVPNEESAEHKDKVPIDQRRTVPFLPSPIINLATQLKPINHKETKSGLLKGNASRTQKTEHCQRTEQLADCGFKSWQL</sequence>
<name>A0ABD2LG36_9BILA</name>
<dbReference type="AlphaFoldDB" id="A0ABD2LG36"/>
<gene>
    <name evidence="1" type="ORF">niasHT_010965</name>
</gene>
<comment type="caution">
    <text evidence="1">The sequence shown here is derived from an EMBL/GenBank/DDBJ whole genome shotgun (WGS) entry which is preliminary data.</text>
</comment>
<keyword evidence="2" id="KW-1185">Reference proteome</keyword>
<accession>A0ABD2LG36</accession>
<evidence type="ECO:0000313" key="1">
    <source>
        <dbReference type="EMBL" id="KAL3114151.1"/>
    </source>
</evidence>